<dbReference type="KEGG" id="mya:MORIYA_2202"/>
<dbReference type="OrthoDB" id="6996126at2"/>
<dbReference type="EMBL" id="LS483250">
    <property type="protein sequence ID" value="SQD78680.1"/>
    <property type="molecule type" value="Genomic_DNA"/>
</dbReference>
<dbReference type="RefSeq" id="WP_112714930.1">
    <property type="nucleotide sequence ID" value="NZ_LS483250.1"/>
</dbReference>
<name>A0A330LP77_9GAMM</name>
<evidence type="ECO:0000313" key="2">
    <source>
        <dbReference type="Proteomes" id="UP000250163"/>
    </source>
</evidence>
<organism evidence="1 2">
    <name type="scientific">Moritella yayanosii</name>
    <dbReference type="NCBI Taxonomy" id="69539"/>
    <lineage>
        <taxon>Bacteria</taxon>
        <taxon>Pseudomonadati</taxon>
        <taxon>Pseudomonadota</taxon>
        <taxon>Gammaproteobacteria</taxon>
        <taxon>Alteromonadales</taxon>
        <taxon>Moritellaceae</taxon>
        <taxon>Moritella</taxon>
    </lineage>
</organism>
<gene>
    <name evidence="1" type="ORF">MORIYA_2202</name>
</gene>
<reference evidence="2" key="1">
    <citation type="submission" date="2018-05" db="EMBL/GenBank/DDBJ databases">
        <authorList>
            <person name="Cea G.-C."/>
            <person name="William W."/>
        </authorList>
    </citation>
    <scope>NUCLEOTIDE SEQUENCE [LARGE SCALE GENOMIC DNA]</scope>
    <source>
        <strain evidence="2">DB21MT 5</strain>
    </source>
</reference>
<dbReference type="AlphaFoldDB" id="A0A330LP77"/>
<sequence length="113" mass="12679">MTKTEKKIDNNLCKVLTVVCEEAKDEIQGFQWLTHTVNYANFPASLKIICVFDSNADIAKLTASKQDQRLQGLVTQALNAVDVTLKNISKQVQFDSEEHCSRDHAGNWAKRLG</sequence>
<keyword evidence="2" id="KW-1185">Reference proteome</keyword>
<dbReference type="Proteomes" id="UP000250163">
    <property type="component" value="Chromosome MORIYA"/>
</dbReference>
<protein>
    <submittedName>
        <fullName evidence="1">Fis family transcriptional regulator</fullName>
    </submittedName>
</protein>
<accession>A0A330LP77</accession>
<evidence type="ECO:0000313" key="1">
    <source>
        <dbReference type="EMBL" id="SQD78680.1"/>
    </source>
</evidence>
<proteinExistence type="predicted"/>